<name>A0A9Q0J9Z3_9ROSI</name>
<dbReference type="Proteomes" id="UP001141552">
    <property type="component" value="Unassembled WGS sequence"/>
</dbReference>
<evidence type="ECO:0000256" key="1">
    <source>
        <dbReference type="SAM" id="MobiDB-lite"/>
    </source>
</evidence>
<evidence type="ECO:0000313" key="3">
    <source>
        <dbReference type="Proteomes" id="UP001141552"/>
    </source>
</evidence>
<protein>
    <submittedName>
        <fullName evidence="2">Uncharacterized protein</fullName>
    </submittedName>
</protein>
<keyword evidence="3" id="KW-1185">Reference proteome</keyword>
<gene>
    <name evidence="2" type="ORF">Tsubulata_025040</name>
</gene>
<feature type="region of interest" description="Disordered" evidence="1">
    <location>
        <begin position="35"/>
        <end position="68"/>
    </location>
</feature>
<dbReference type="EMBL" id="JAKUCV010004914">
    <property type="protein sequence ID" value="KAJ4833582.1"/>
    <property type="molecule type" value="Genomic_DNA"/>
</dbReference>
<feature type="compositionally biased region" description="Low complexity" evidence="1">
    <location>
        <begin position="44"/>
        <end position="66"/>
    </location>
</feature>
<evidence type="ECO:0000313" key="2">
    <source>
        <dbReference type="EMBL" id="KAJ4833582.1"/>
    </source>
</evidence>
<dbReference type="AlphaFoldDB" id="A0A9Q0J9Z3"/>
<proteinExistence type="predicted"/>
<reference evidence="2" key="1">
    <citation type="submission" date="2022-02" db="EMBL/GenBank/DDBJ databases">
        <authorList>
            <person name="Henning P.M."/>
            <person name="McCubbin A.G."/>
            <person name="Shore J.S."/>
        </authorList>
    </citation>
    <scope>NUCLEOTIDE SEQUENCE</scope>
    <source>
        <strain evidence="2">F60SS</strain>
        <tissue evidence="2">Leaves</tissue>
    </source>
</reference>
<comment type="caution">
    <text evidence="2">The sequence shown here is derived from an EMBL/GenBank/DDBJ whole genome shotgun (WGS) entry which is preliminary data.</text>
</comment>
<accession>A0A9Q0J9Z3</accession>
<feature type="non-terminal residue" evidence="2">
    <location>
        <position position="1"/>
    </location>
</feature>
<sequence>ETLGLYLAIKAYFSPLPSHFLFSFSLFRQALLSDLSPPSPSSPLPTTTPATSSSTSSPPSTASASPGRCFDDTLAVVFLGLLWVWWEEVEARVGLCARGLEGRRDWIVTASVNGSESVVVGFALSR</sequence>
<organism evidence="2 3">
    <name type="scientific">Turnera subulata</name>
    <dbReference type="NCBI Taxonomy" id="218843"/>
    <lineage>
        <taxon>Eukaryota</taxon>
        <taxon>Viridiplantae</taxon>
        <taxon>Streptophyta</taxon>
        <taxon>Embryophyta</taxon>
        <taxon>Tracheophyta</taxon>
        <taxon>Spermatophyta</taxon>
        <taxon>Magnoliopsida</taxon>
        <taxon>eudicotyledons</taxon>
        <taxon>Gunneridae</taxon>
        <taxon>Pentapetalae</taxon>
        <taxon>rosids</taxon>
        <taxon>fabids</taxon>
        <taxon>Malpighiales</taxon>
        <taxon>Passifloraceae</taxon>
        <taxon>Turnera</taxon>
    </lineage>
</organism>
<reference evidence="2" key="2">
    <citation type="journal article" date="2023" name="Plants (Basel)">
        <title>Annotation of the Turnera subulata (Passifloraceae) Draft Genome Reveals the S-Locus Evolved after the Divergence of Turneroideae from Passifloroideae in a Stepwise Manner.</title>
        <authorList>
            <person name="Henning P.M."/>
            <person name="Roalson E.H."/>
            <person name="Mir W."/>
            <person name="McCubbin A.G."/>
            <person name="Shore J.S."/>
        </authorList>
    </citation>
    <scope>NUCLEOTIDE SEQUENCE</scope>
    <source>
        <strain evidence="2">F60SS</strain>
    </source>
</reference>